<keyword evidence="2" id="KW-0813">Transport</keyword>
<accession>A0A7D9LGT6</accession>
<dbReference type="AlphaFoldDB" id="A0A7D9LGT6"/>
<sequence length="234" mass="25757">MSYVVKIFLSPSLLILCLAGSIRNAGGYVWAYNTQPYFEKYYPDVNLGYWMSWIPLVGGSMGVLLGGVISDQVIKNRGLYARVWVLVFSQLIGAPFAAGALFLHPPYCFLSLIVANIIGEMWIGVALTVVVELVPKALRTSIVAYYLFIISIIGGNMPLAVPPLKEATGSLRVALYLLYPGLYLASSVLFLLTLFVLKWDANRAKMLEDEMNRQSSPLLGSEQNDDYGSSVEKA</sequence>
<dbReference type="SUPFAM" id="SSF103473">
    <property type="entry name" value="MFS general substrate transporter"/>
    <property type="match status" value="1"/>
</dbReference>
<organism evidence="6 7">
    <name type="scientific">Paramuricea clavata</name>
    <name type="common">Red gorgonian</name>
    <name type="synonym">Violescent sea-whip</name>
    <dbReference type="NCBI Taxonomy" id="317549"/>
    <lineage>
        <taxon>Eukaryota</taxon>
        <taxon>Metazoa</taxon>
        <taxon>Cnidaria</taxon>
        <taxon>Anthozoa</taxon>
        <taxon>Octocorallia</taxon>
        <taxon>Malacalcyonacea</taxon>
        <taxon>Plexauridae</taxon>
        <taxon>Paramuricea</taxon>
    </lineage>
</organism>
<protein>
    <submittedName>
        <fullName evidence="6">Spinster homolog 1-like</fullName>
    </submittedName>
</protein>
<evidence type="ECO:0000313" key="7">
    <source>
        <dbReference type="Proteomes" id="UP001152795"/>
    </source>
</evidence>
<evidence type="ECO:0000256" key="2">
    <source>
        <dbReference type="ARBA" id="ARBA00022448"/>
    </source>
</evidence>
<proteinExistence type="predicted"/>
<comment type="subcellular location">
    <subcellularLocation>
        <location evidence="1">Membrane</location>
        <topology evidence="1">Multi-pass membrane protein</topology>
    </subcellularLocation>
</comment>
<keyword evidence="7" id="KW-1185">Reference proteome</keyword>
<reference evidence="6" key="1">
    <citation type="submission" date="2020-04" db="EMBL/GenBank/DDBJ databases">
        <authorList>
            <person name="Alioto T."/>
            <person name="Alioto T."/>
            <person name="Gomez Garrido J."/>
        </authorList>
    </citation>
    <scope>NUCLEOTIDE SEQUENCE</scope>
    <source>
        <strain evidence="6">A484AB</strain>
    </source>
</reference>
<name>A0A7D9LGT6_PARCT</name>
<evidence type="ECO:0000313" key="6">
    <source>
        <dbReference type="EMBL" id="CAB4034379.1"/>
    </source>
</evidence>
<comment type="caution">
    <text evidence="6">The sequence shown here is derived from an EMBL/GenBank/DDBJ whole genome shotgun (WGS) entry which is preliminary data.</text>
</comment>
<dbReference type="GO" id="GO:0016020">
    <property type="term" value="C:membrane"/>
    <property type="evidence" value="ECO:0007669"/>
    <property type="project" value="UniProtKB-SubCell"/>
</dbReference>
<dbReference type="OrthoDB" id="3639251at2759"/>
<evidence type="ECO:0000256" key="5">
    <source>
        <dbReference type="ARBA" id="ARBA00023136"/>
    </source>
</evidence>
<evidence type="ECO:0000256" key="3">
    <source>
        <dbReference type="ARBA" id="ARBA00022692"/>
    </source>
</evidence>
<dbReference type="Gene3D" id="1.20.1250.20">
    <property type="entry name" value="MFS general substrate transporter like domains"/>
    <property type="match status" value="1"/>
</dbReference>
<dbReference type="Proteomes" id="UP001152795">
    <property type="component" value="Unassembled WGS sequence"/>
</dbReference>
<dbReference type="InterPro" id="IPR036259">
    <property type="entry name" value="MFS_trans_sf"/>
</dbReference>
<dbReference type="EMBL" id="CACRXK020020058">
    <property type="protein sequence ID" value="CAB4034379.1"/>
    <property type="molecule type" value="Genomic_DNA"/>
</dbReference>
<dbReference type="PANTHER" id="PTHR23505">
    <property type="entry name" value="SPINSTER"/>
    <property type="match status" value="1"/>
</dbReference>
<gene>
    <name evidence="6" type="ORF">PACLA_8A051839</name>
</gene>
<dbReference type="PANTHER" id="PTHR23505:SF79">
    <property type="entry name" value="PROTEIN SPINSTER"/>
    <property type="match status" value="1"/>
</dbReference>
<evidence type="ECO:0000256" key="4">
    <source>
        <dbReference type="ARBA" id="ARBA00022989"/>
    </source>
</evidence>
<dbReference type="InterPro" id="IPR044770">
    <property type="entry name" value="MFS_spinster-like"/>
</dbReference>
<keyword evidence="3" id="KW-0812">Transmembrane</keyword>
<keyword evidence="4" id="KW-1133">Transmembrane helix</keyword>
<evidence type="ECO:0000256" key="1">
    <source>
        <dbReference type="ARBA" id="ARBA00004141"/>
    </source>
</evidence>
<keyword evidence="5" id="KW-0472">Membrane</keyword>